<dbReference type="InterPro" id="IPR011706">
    <property type="entry name" value="Cu-oxidase_C"/>
</dbReference>
<feature type="chain" id="PRO_5001474897" evidence="5">
    <location>
        <begin position="23"/>
        <end position="622"/>
    </location>
</feature>
<evidence type="ECO:0000259" key="6">
    <source>
        <dbReference type="Pfam" id="PF00394"/>
    </source>
</evidence>
<comment type="caution">
    <text evidence="9">The sequence shown here is derived from an EMBL/GenBank/DDBJ whole genome shotgun (WGS) entry which is preliminary data.</text>
</comment>
<keyword evidence="3" id="KW-0560">Oxidoreductase</keyword>
<dbReference type="PROSITE" id="PS00079">
    <property type="entry name" value="MULTICOPPER_OXIDASE1"/>
    <property type="match status" value="1"/>
</dbReference>
<keyword evidence="10" id="KW-1185">Reference proteome</keyword>
<dbReference type="InterPro" id="IPR045087">
    <property type="entry name" value="Cu-oxidase_fam"/>
</dbReference>
<name>A0A015KYZ8_RHIIW</name>
<dbReference type="InterPro" id="IPR002355">
    <property type="entry name" value="Cu_oxidase_Cu_BS"/>
</dbReference>
<dbReference type="Gene3D" id="2.60.40.420">
    <property type="entry name" value="Cupredoxins - blue copper proteins"/>
    <property type="match status" value="3"/>
</dbReference>
<dbReference type="EMBL" id="JEMT01015009">
    <property type="protein sequence ID" value="EXX72819.1"/>
    <property type="molecule type" value="Genomic_DNA"/>
</dbReference>
<dbReference type="InterPro" id="IPR033138">
    <property type="entry name" value="Cu_oxidase_CS"/>
</dbReference>
<dbReference type="InterPro" id="IPR008972">
    <property type="entry name" value="Cupredoxin"/>
</dbReference>
<protein>
    <submittedName>
        <fullName evidence="9">Fet5p</fullName>
    </submittedName>
</protein>
<dbReference type="OrthoDB" id="2121828at2759"/>
<dbReference type="InterPro" id="IPR011707">
    <property type="entry name" value="Cu-oxidase-like_N"/>
</dbReference>
<dbReference type="GO" id="GO:0016491">
    <property type="term" value="F:oxidoreductase activity"/>
    <property type="evidence" value="ECO:0007669"/>
    <property type="project" value="UniProtKB-KW"/>
</dbReference>
<dbReference type="Proteomes" id="UP000022910">
    <property type="component" value="Unassembled WGS sequence"/>
</dbReference>
<dbReference type="Pfam" id="PF00394">
    <property type="entry name" value="Cu-oxidase"/>
    <property type="match status" value="1"/>
</dbReference>
<dbReference type="SMR" id="A0A015KYZ8"/>
<dbReference type="FunFam" id="2.60.40.420:FF:000045">
    <property type="entry name" value="Laccase 2"/>
    <property type="match status" value="1"/>
</dbReference>
<dbReference type="PANTHER" id="PTHR11709:SF511">
    <property type="entry name" value="LACCASE"/>
    <property type="match status" value="1"/>
</dbReference>
<organism evidence="9 10">
    <name type="scientific">Rhizophagus irregularis (strain DAOM 197198w)</name>
    <name type="common">Glomus intraradices</name>
    <dbReference type="NCBI Taxonomy" id="1432141"/>
    <lineage>
        <taxon>Eukaryota</taxon>
        <taxon>Fungi</taxon>
        <taxon>Fungi incertae sedis</taxon>
        <taxon>Mucoromycota</taxon>
        <taxon>Glomeromycotina</taxon>
        <taxon>Glomeromycetes</taxon>
        <taxon>Glomerales</taxon>
        <taxon>Glomeraceae</taxon>
        <taxon>Rhizophagus</taxon>
    </lineage>
</organism>
<evidence type="ECO:0000259" key="8">
    <source>
        <dbReference type="Pfam" id="PF07732"/>
    </source>
</evidence>
<feature type="signal peptide" evidence="5">
    <location>
        <begin position="1"/>
        <end position="22"/>
    </location>
</feature>
<dbReference type="AlphaFoldDB" id="A0A015KYZ8"/>
<keyword evidence="2" id="KW-0479">Metal-binding</keyword>
<comment type="similarity">
    <text evidence="1">Belongs to the multicopper oxidase family.</text>
</comment>
<evidence type="ECO:0000256" key="4">
    <source>
        <dbReference type="ARBA" id="ARBA00023008"/>
    </source>
</evidence>
<feature type="domain" description="Plastocyanin-like" evidence="6">
    <location>
        <begin position="206"/>
        <end position="349"/>
    </location>
</feature>
<evidence type="ECO:0000313" key="9">
    <source>
        <dbReference type="EMBL" id="EXX72819.1"/>
    </source>
</evidence>
<dbReference type="Pfam" id="PF07732">
    <property type="entry name" value="Cu-oxidase_3"/>
    <property type="match status" value="1"/>
</dbReference>
<accession>A0A015KYZ8</accession>
<gene>
    <name evidence="9" type="ORF">RirG_065700</name>
</gene>
<dbReference type="PROSITE" id="PS00080">
    <property type="entry name" value="MULTICOPPER_OXIDASE2"/>
    <property type="match status" value="1"/>
</dbReference>
<evidence type="ECO:0000256" key="2">
    <source>
        <dbReference type="ARBA" id="ARBA00022723"/>
    </source>
</evidence>
<proteinExistence type="inferred from homology"/>
<evidence type="ECO:0000256" key="3">
    <source>
        <dbReference type="ARBA" id="ARBA00023002"/>
    </source>
</evidence>
<dbReference type="InterPro" id="IPR001117">
    <property type="entry name" value="Cu-oxidase_2nd"/>
</dbReference>
<sequence length="622" mass="71812">MKLNLKKVSILFISLFVICSSAIPARIHNVDNDEHLHLRAYTNEIQKRHEPFKIIQTDYFKPFVHLPFTNKPVTRYYQLTLKKVKLSPDGFERTVWSVNGQYPAPIIRANKGDRMIINVENKFGDPAAVHWHGVFQHGTNWYDGVPGQTQCPIPNDVSFIYNFTTGDQHGTFWYHSHFMAQYADGLRGALIVHDPDDPYLKEYDYEYVITLSDWHHRTTGEILPNFISPTYTGKRPVPDSPLLSGRGRYNCNGAPDGSKCKPNAPLAVYNVKKNKKYRFRIINSAADAFFIFSIDEHKLKLIESEGIYIKPTIIEKLPINVGQRYSVIVNADQPIGKYWIRATIDKRCVLINNATINFNSSIDWNGLGILKYEGSKNDKPKSKEFPENFKICRDPDPKHLKTLQPVTKYDGNVSDFFNITVKFQREGDGIVKAVMNNSSFIPQFNDPTINKIIRHIPPDELPKEQNSLIFDNKNGIVEIALWNNNTDEHPFHMHGHVFGVMFVGEKNEYPDEKKYDKKNPVIRDNVTVPGFGYLVIRFIADNPGIWAFHCHIEWHVELGMVLQLVELPSILMNETIPNDASSLCFKNDYQKKRNPTTPFHNRERMFNPVIINEIRRDINKIR</sequence>
<keyword evidence="4" id="KW-0186">Copper</keyword>
<evidence type="ECO:0000259" key="7">
    <source>
        <dbReference type="Pfam" id="PF07731"/>
    </source>
</evidence>
<feature type="domain" description="Plastocyanin-like" evidence="7">
    <location>
        <begin position="462"/>
        <end position="568"/>
    </location>
</feature>
<dbReference type="HOGENOM" id="CLU_006504_2_1_1"/>
<dbReference type="Pfam" id="PF07731">
    <property type="entry name" value="Cu-oxidase_2"/>
    <property type="match status" value="1"/>
</dbReference>
<keyword evidence="5" id="KW-0732">Signal</keyword>
<feature type="domain" description="Plastocyanin-like" evidence="8">
    <location>
        <begin position="82"/>
        <end position="196"/>
    </location>
</feature>
<dbReference type="STRING" id="1432141.A0A015KYZ8"/>
<evidence type="ECO:0000313" key="10">
    <source>
        <dbReference type="Proteomes" id="UP000022910"/>
    </source>
</evidence>
<dbReference type="SUPFAM" id="SSF49503">
    <property type="entry name" value="Cupredoxins"/>
    <property type="match status" value="3"/>
</dbReference>
<dbReference type="PANTHER" id="PTHR11709">
    <property type="entry name" value="MULTI-COPPER OXIDASE"/>
    <property type="match status" value="1"/>
</dbReference>
<evidence type="ECO:0000256" key="5">
    <source>
        <dbReference type="SAM" id="SignalP"/>
    </source>
</evidence>
<evidence type="ECO:0000256" key="1">
    <source>
        <dbReference type="ARBA" id="ARBA00010609"/>
    </source>
</evidence>
<dbReference type="GO" id="GO:0005507">
    <property type="term" value="F:copper ion binding"/>
    <property type="evidence" value="ECO:0007669"/>
    <property type="project" value="InterPro"/>
</dbReference>
<reference evidence="9 10" key="1">
    <citation type="submission" date="2014-02" db="EMBL/GenBank/DDBJ databases">
        <title>Single nucleus genome sequencing reveals high similarity among nuclei of an endomycorrhizal fungus.</title>
        <authorList>
            <person name="Lin K."/>
            <person name="Geurts R."/>
            <person name="Zhang Z."/>
            <person name="Limpens E."/>
            <person name="Saunders D.G."/>
            <person name="Mu D."/>
            <person name="Pang E."/>
            <person name="Cao H."/>
            <person name="Cha H."/>
            <person name="Lin T."/>
            <person name="Zhou Q."/>
            <person name="Shang Y."/>
            <person name="Li Y."/>
            <person name="Ivanov S."/>
            <person name="Sharma T."/>
            <person name="Velzen R.V."/>
            <person name="Ruijter N.D."/>
            <person name="Aanen D.K."/>
            <person name="Win J."/>
            <person name="Kamoun S."/>
            <person name="Bisseling T."/>
            <person name="Huang S."/>
        </authorList>
    </citation>
    <scope>NUCLEOTIDE SEQUENCE [LARGE SCALE GENOMIC DNA]</scope>
    <source>
        <strain evidence="10">DAOM197198w</strain>
    </source>
</reference>